<keyword evidence="4" id="KW-1185">Reference proteome</keyword>
<keyword evidence="2" id="KW-0812">Transmembrane</keyword>
<dbReference type="EMBL" id="OCST01000004">
    <property type="protein sequence ID" value="SOE70715.1"/>
    <property type="molecule type" value="Genomic_DNA"/>
</dbReference>
<dbReference type="AlphaFoldDB" id="A0A2C8ZXG4"/>
<reference evidence="3 4" key="1">
    <citation type="submission" date="2017-09" db="EMBL/GenBank/DDBJ databases">
        <authorList>
            <person name="Ehlers B."/>
            <person name="Leendertz F.H."/>
        </authorList>
    </citation>
    <scope>NUCLEOTIDE SEQUENCE [LARGE SCALE GENOMIC DNA]</scope>
    <source>
        <strain evidence="3 4">CGMCC 1.05381</strain>
    </source>
</reference>
<keyword evidence="2" id="KW-1133">Transmembrane helix</keyword>
<protein>
    <submittedName>
        <fullName evidence="3">Uncharacterized protein</fullName>
    </submittedName>
</protein>
<dbReference type="Proteomes" id="UP000219440">
    <property type="component" value="Unassembled WGS sequence"/>
</dbReference>
<feature type="compositionally biased region" description="Low complexity" evidence="1">
    <location>
        <begin position="183"/>
        <end position="195"/>
    </location>
</feature>
<accession>A0A2C8ZXG4</accession>
<evidence type="ECO:0000313" key="4">
    <source>
        <dbReference type="Proteomes" id="UP000219440"/>
    </source>
</evidence>
<evidence type="ECO:0000256" key="1">
    <source>
        <dbReference type="SAM" id="MobiDB-lite"/>
    </source>
</evidence>
<evidence type="ECO:0000256" key="2">
    <source>
        <dbReference type="SAM" id="Phobius"/>
    </source>
</evidence>
<organism evidence="3 4">
    <name type="scientific">Salinibacterium xinjiangense</name>
    <dbReference type="NCBI Taxonomy" id="386302"/>
    <lineage>
        <taxon>Bacteria</taxon>
        <taxon>Bacillati</taxon>
        <taxon>Actinomycetota</taxon>
        <taxon>Actinomycetes</taxon>
        <taxon>Micrococcales</taxon>
        <taxon>Microbacteriaceae</taxon>
        <taxon>Salinibacterium</taxon>
    </lineage>
</organism>
<proteinExistence type="predicted"/>
<keyword evidence="2" id="KW-0472">Membrane</keyword>
<feature type="compositionally biased region" description="Low complexity" evidence="1">
    <location>
        <begin position="119"/>
        <end position="133"/>
    </location>
</feature>
<evidence type="ECO:0000313" key="3">
    <source>
        <dbReference type="EMBL" id="SOE70715.1"/>
    </source>
</evidence>
<gene>
    <name evidence="3" type="ORF">SAMN06296378_2300</name>
</gene>
<sequence>MQSNVIASGIPTNGATGRAVRGLFGLGVTVAIVLGAAGAAAAASMGTAGLLPPGAQDVFDQVVSDSEPLRAVGVEATDQGEAPGVPAVITSTPVPTGDAPARGLSDDEGEDADSRHESGTGNSGHNNGIGSSGEDNGFGNSGKHNGTPSDDDSDESEEDSKGSDLDSDESTGKSHAKNGGSGENNSGGNSSKDDD</sequence>
<feature type="compositionally biased region" description="Acidic residues" evidence="1">
    <location>
        <begin position="149"/>
        <end position="158"/>
    </location>
</feature>
<feature type="region of interest" description="Disordered" evidence="1">
    <location>
        <begin position="75"/>
        <end position="195"/>
    </location>
</feature>
<name>A0A2C8ZXG4_9MICO</name>
<feature type="transmembrane region" description="Helical" evidence="2">
    <location>
        <begin position="23"/>
        <end position="43"/>
    </location>
</feature>